<dbReference type="CDD" id="cd09270">
    <property type="entry name" value="RNase_H2-B"/>
    <property type="match status" value="1"/>
</dbReference>
<feature type="region of interest" description="Disordered" evidence="8">
    <location>
        <begin position="310"/>
        <end position="333"/>
    </location>
</feature>
<organism evidence="11 12">
    <name type="scientific">Drosophila simulans</name>
    <name type="common">Fruit fly</name>
    <dbReference type="NCBI Taxonomy" id="7240"/>
    <lineage>
        <taxon>Eukaryota</taxon>
        <taxon>Metazoa</taxon>
        <taxon>Ecdysozoa</taxon>
        <taxon>Arthropoda</taxon>
        <taxon>Hexapoda</taxon>
        <taxon>Insecta</taxon>
        <taxon>Pterygota</taxon>
        <taxon>Neoptera</taxon>
        <taxon>Endopterygota</taxon>
        <taxon>Diptera</taxon>
        <taxon>Brachycera</taxon>
        <taxon>Muscomorpha</taxon>
        <taxon>Ephydroidea</taxon>
        <taxon>Drosophilidae</taxon>
        <taxon>Drosophila</taxon>
        <taxon>Sophophora</taxon>
    </lineage>
</organism>
<evidence type="ECO:0000259" key="10">
    <source>
        <dbReference type="Pfam" id="PF17745"/>
    </source>
</evidence>
<dbReference type="InterPro" id="IPR019024">
    <property type="entry name" value="RNase_H2_suB_wHTH"/>
</dbReference>
<protein>
    <recommendedName>
        <fullName evidence="4">Ribonuclease H2 subunit B</fullName>
    </recommendedName>
    <alternativeName>
        <fullName evidence="7">Ribonuclease HI subunit B</fullName>
    </alternativeName>
</protein>
<dbReference type="HOGENOM" id="CLU_059802_1_0_1"/>
<dbReference type="STRING" id="7240.B4R4E0"/>
<evidence type="ECO:0000256" key="8">
    <source>
        <dbReference type="SAM" id="MobiDB-lite"/>
    </source>
</evidence>
<dbReference type="SMR" id="B4R4E0"/>
<dbReference type="Pfam" id="PF09468">
    <property type="entry name" value="RNase_H2-Ydr279"/>
    <property type="match status" value="1"/>
</dbReference>
<evidence type="ECO:0000256" key="3">
    <source>
        <dbReference type="ARBA" id="ARBA00011277"/>
    </source>
</evidence>
<feature type="compositionally biased region" description="Basic and acidic residues" evidence="8">
    <location>
        <begin position="1"/>
        <end position="15"/>
    </location>
</feature>
<dbReference type="GO" id="GO:0006401">
    <property type="term" value="P:RNA catabolic process"/>
    <property type="evidence" value="ECO:0007669"/>
    <property type="project" value="TreeGrafter"/>
</dbReference>
<comment type="subcellular location">
    <subcellularLocation>
        <location evidence="1">Nucleus</location>
    </subcellularLocation>
</comment>
<gene>
    <name evidence="11" type="primary">Dsim\GD17137</name>
    <name evidence="11" type="ORF">Dsim_GD17137</name>
</gene>
<accession>B4R4E0</accession>
<dbReference type="PANTHER" id="PTHR13383:SF11">
    <property type="entry name" value="RIBONUCLEASE H2 SUBUNIT B"/>
    <property type="match status" value="1"/>
</dbReference>
<dbReference type="PANTHER" id="PTHR13383">
    <property type="entry name" value="RIBONUCLEASE H2 SUBUNIT B"/>
    <property type="match status" value="1"/>
</dbReference>
<dbReference type="InterPro" id="IPR040456">
    <property type="entry name" value="RNase_H2_suB"/>
</dbReference>
<dbReference type="GO" id="GO:0005654">
    <property type="term" value="C:nucleoplasm"/>
    <property type="evidence" value="ECO:0007669"/>
    <property type="project" value="TreeGrafter"/>
</dbReference>
<dbReference type="OrthoDB" id="29098at2759"/>
<dbReference type="Proteomes" id="UP000000304">
    <property type="component" value="Chromosome X"/>
</dbReference>
<evidence type="ECO:0000256" key="1">
    <source>
        <dbReference type="ARBA" id="ARBA00004123"/>
    </source>
</evidence>
<comment type="function">
    <text evidence="6">Non catalytic subunit of RNase H2, an endonuclease that specifically degrades the RNA of RNA:DNA hybrids. Participates in DNA replication, possibly by mediating the removal of lagging-strand Okazaki fragment RNA primers during DNA replication. Mediates the excision of single ribonucleotides from DNA:RNA duplexes.</text>
</comment>
<dbReference type="FunFam" id="1.10.20.120:FF:000002">
    <property type="entry name" value="Ribonuclease H2 subunit B"/>
    <property type="match status" value="1"/>
</dbReference>
<evidence type="ECO:0000313" key="11">
    <source>
        <dbReference type="EMBL" id="EDX17842.1"/>
    </source>
</evidence>
<feature type="compositionally biased region" description="Basic and acidic residues" evidence="8">
    <location>
        <begin position="24"/>
        <end position="37"/>
    </location>
</feature>
<dbReference type="Gene3D" id="2.20.25.530">
    <property type="match status" value="1"/>
</dbReference>
<dbReference type="OMA" id="QIHCGHS"/>
<evidence type="ECO:0000313" key="12">
    <source>
        <dbReference type="Proteomes" id="UP000000304"/>
    </source>
</evidence>
<evidence type="ECO:0000259" key="9">
    <source>
        <dbReference type="Pfam" id="PF09468"/>
    </source>
</evidence>
<sequence length="362" mass="39832">MGKKETRASKPKADPDAEVSVKMGKKETRASKPKVDPDAEGAAKMSKASALKKVFFMSQELLPKDADDGHLRLELFFHPGHGKEALFITHPDGRMMELVAFAEPRRSWFVDSEVCSNGRIYMTAPVDPTFLALHHLRKHCAQRAMSLDNIAVEEASTSRLLNEILDPGNLKCVTDVKSSGEQKFYKYNQERTLAWLALKTRQVAKILKEKQVHCGHSAQSQNFVRSEKLVAENVSNEMDYTRMACDFVGRYLDADLHGLLTSYLHIPSEIQAIVEEKAAAQKRKSVAGKNEGSDSKKIKLNDSDAAAKLKSSGLVDSDGDPNASITSPTAAPLKERTLTAKEKALAKGAKGTKSIASFFKAK</sequence>
<feature type="domain" description="Rnh202 triple barrel" evidence="10">
    <location>
        <begin position="61"/>
        <end position="127"/>
    </location>
</feature>
<feature type="domain" description="Ribonuclease H2 subunit B wHTH" evidence="9">
    <location>
        <begin position="130"/>
        <end position="260"/>
    </location>
</feature>
<proteinExistence type="inferred from homology"/>
<evidence type="ECO:0000256" key="2">
    <source>
        <dbReference type="ARBA" id="ARBA00009823"/>
    </source>
</evidence>
<evidence type="ECO:0000256" key="5">
    <source>
        <dbReference type="ARBA" id="ARBA00023242"/>
    </source>
</evidence>
<keyword evidence="5" id="KW-0539">Nucleus</keyword>
<evidence type="ECO:0000256" key="6">
    <source>
        <dbReference type="ARBA" id="ARBA00024778"/>
    </source>
</evidence>
<dbReference type="KEGG" id="dsi:Dsimw501_GD17137"/>
<dbReference type="GO" id="GO:0032299">
    <property type="term" value="C:ribonuclease H2 complex"/>
    <property type="evidence" value="ECO:0007669"/>
    <property type="project" value="InterPro"/>
</dbReference>
<dbReference type="InterPro" id="IPR041195">
    <property type="entry name" value="Rnh202_N"/>
</dbReference>
<dbReference type="Gene3D" id="1.10.20.120">
    <property type="match status" value="1"/>
</dbReference>
<reference evidence="11 12" key="1">
    <citation type="journal article" date="2007" name="Nature">
        <title>Evolution of genes and genomes on the Drosophila phylogeny.</title>
        <authorList>
            <consortium name="Drosophila 12 Genomes Consortium"/>
            <person name="Clark A.G."/>
            <person name="Eisen M.B."/>
            <person name="Smith D.R."/>
            <person name="Bergman C.M."/>
            <person name="Oliver B."/>
            <person name="Markow T.A."/>
            <person name="Kaufman T.C."/>
            <person name="Kellis M."/>
            <person name="Gelbart W."/>
            <person name="Iyer V.N."/>
            <person name="Pollard D.A."/>
            <person name="Sackton T.B."/>
            <person name="Larracuente A.M."/>
            <person name="Singh N.D."/>
            <person name="Abad J.P."/>
            <person name="Abt D.N."/>
            <person name="Adryan B."/>
            <person name="Aguade M."/>
            <person name="Akashi H."/>
            <person name="Anderson W.W."/>
            <person name="Aquadro C.F."/>
            <person name="Ardell D.H."/>
            <person name="Arguello R."/>
            <person name="Artieri C.G."/>
            <person name="Barbash D.A."/>
            <person name="Barker D."/>
            <person name="Barsanti P."/>
            <person name="Batterham P."/>
            <person name="Batzoglou S."/>
            <person name="Begun D."/>
            <person name="Bhutkar A."/>
            <person name="Blanco E."/>
            <person name="Bosak S.A."/>
            <person name="Bradley R.K."/>
            <person name="Brand A.D."/>
            <person name="Brent M.R."/>
            <person name="Brooks A.N."/>
            <person name="Brown R.H."/>
            <person name="Butlin R.K."/>
            <person name="Caggese C."/>
            <person name="Calvi B.R."/>
            <person name="Bernardo de Carvalho A."/>
            <person name="Caspi A."/>
            <person name="Castrezana S."/>
            <person name="Celniker S.E."/>
            <person name="Chang J.L."/>
            <person name="Chapple C."/>
            <person name="Chatterji S."/>
            <person name="Chinwalla A."/>
            <person name="Civetta A."/>
            <person name="Clifton S.W."/>
            <person name="Comeron J.M."/>
            <person name="Costello J.C."/>
            <person name="Coyne J.A."/>
            <person name="Daub J."/>
            <person name="David R.G."/>
            <person name="Delcher A.L."/>
            <person name="Delehaunty K."/>
            <person name="Do C.B."/>
            <person name="Ebling H."/>
            <person name="Edwards K."/>
            <person name="Eickbush T."/>
            <person name="Evans J.D."/>
            <person name="Filipski A."/>
            <person name="Findeiss S."/>
            <person name="Freyhult E."/>
            <person name="Fulton L."/>
            <person name="Fulton R."/>
            <person name="Garcia A.C."/>
            <person name="Gardiner A."/>
            <person name="Garfield D.A."/>
            <person name="Garvin B.E."/>
            <person name="Gibson G."/>
            <person name="Gilbert D."/>
            <person name="Gnerre S."/>
            <person name="Godfrey J."/>
            <person name="Good R."/>
            <person name="Gotea V."/>
            <person name="Gravely B."/>
            <person name="Greenberg A.J."/>
            <person name="Griffiths-Jones S."/>
            <person name="Gross S."/>
            <person name="Guigo R."/>
            <person name="Gustafson E.A."/>
            <person name="Haerty W."/>
            <person name="Hahn M.W."/>
            <person name="Halligan D.L."/>
            <person name="Halpern A.L."/>
            <person name="Halter G.M."/>
            <person name="Han M.V."/>
            <person name="Heger A."/>
            <person name="Hillier L."/>
            <person name="Hinrichs A.S."/>
            <person name="Holmes I."/>
            <person name="Hoskins R.A."/>
            <person name="Hubisz M.J."/>
            <person name="Hultmark D."/>
            <person name="Huntley M.A."/>
            <person name="Jaffe D.B."/>
            <person name="Jagadeeshan S."/>
            <person name="Jeck W.R."/>
            <person name="Johnson J."/>
            <person name="Jones C.D."/>
            <person name="Jordan W.C."/>
            <person name="Karpen G.H."/>
            <person name="Kataoka E."/>
            <person name="Keightley P.D."/>
            <person name="Kheradpour P."/>
            <person name="Kirkness E.F."/>
            <person name="Koerich L.B."/>
            <person name="Kristiansen K."/>
            <person name="Kudrna D."/>
            <person name="Kulathinal R.J."/>
            <person name="Kumar S."/>
            <person name="Kwok R."/>
            <person name="Lander E."/>
            <person name="Langley C.H."/>
            <person name="Lapoint R."/>
            <person name="Lazzaro B.P."/>
            <person name="Lee S.J."/>
            <person name="Levesque L."/>
            <person name="Li R."/>
            <person name="Lin C.F."/>
            <person name="Lin M.F."/>
            <person name="Lindblad-Toh K."/>
            <person name="Llopart A."/>
            <person name="Long M."/>
            <person name="Low L."/>
            <person name="Lozovsky E."/>
            <person name="Lu J."/>
            <person name="Luo M."/>
            <person name="Machado C.A."/>
            <person name="Makalowski W."/>
            <person name="Marzo M."/>
            <person name="Matsuda M."/>
            <person name="Matzkin L."/>
            <person name="McAllister B."/>
            <person name="McBride C.S."/>
            <person name="McKernan B."/>
            <person name="McKernan K."/>
            <person name="Mendez-Lago M."/>
            <person name="Minx P."/>
            <person name="Mollenhauer M.U."/>
            <person name="Montooth K."/>
            <person name="Mount S.M."/>
            <person name="Mu X."/>
            <person name="Myers E."/>
            <person name="Negre B."/>
            <person name="Newfeld S."/>
            <person name="Nielsen R."/>
            <person name="Noor M.A."/>
            <person name="O'Grady P."/>
            <person name="Pachter L."/>
            <person name="Papaceit M."/>
            <person name="Parisi M.J."/>
            <person name="Parisi M."/>
            <person name="Parts L."/>
            <person name="Pedersen J.S."/>
            <person name="Pesole G."/>
            <person name="Phillippy A.M."/>
            <person name="Ponting C.P."/>
            <person name="Pop M."/>
            <person name="Porcelli D."/>
            <person name="Powell J.R."/>
            <person name="Prohaska S."/>
            <person name="Pruitt K."/>
            <person name="Puig M."/>
            <person name="Quesneville H."/>
            <person name="Ram K.R."/>
            <person name="Rand D."/>
            <person name="Rasmussen M.D."/>
            <person name="Reed L.K."/>
            <person name="Reenan R."/>
            <person name="Reily A."/>
            <person name="Remington K.A."/>
            <person name="Rieger T.T."/>
            <person name="Ritchie M.G."/>
            <person name="Robin C."/>
            <person name="Rogers Y.H."/>
            <person name="Rohde C."/>
            <person name="Rozas J."/>
            <person name="Rubenfield M.J."/>
            <person name="Ruiz A."/>
            <person name="Russo S."/>
            <person name="Salzberg S.L."/>
            <person name="Sanchez-Gracia A."/>
            <person name="Saranga D.J."/>
            <person name="Sato H."/>
            <person name="Schaeffer S.W."/>
            <person name="Schatz M.C."/>
            <person name="Schlenke T."/>
            <person name="Schwartz R."/>
            <person name="Segarra C."/>
            <person name="Singh R.S."/>
            <person name="Sirot L."/>
            <person name="Sirota M."/>
            <person name="Sisneros N.B."/>
            <person name="Smith C.D."/>
            <person name="Smith T.F."/>
            <person name="Spieth J."/>
            <person name="Stage D.E."/>
            <person name="Stark A."/>
            <person name="Stephan W."/>
            <person name="Strausberg R.L."/>
            <person name="Strempel S."/>
            <person name="Sturgill D."/>
            <person name="Sutton G."/>
            <person name="Sutton G.G."/>
            <person name="Tao W."/>
            <person name="Teichmann S."/>
            <person name="Tobari Y.N."/>
            <person name="Tomimura Y."/>
            <person name="Tsolas J.M."/>
            <person name="Valente V.L."/>
            <person name="Venter E."/>
            <person name="Venter J.C."/>
            <person name="Vicario S."/>
            <person name="Vieira F.G."/>
            <person name="Vilella A.J."/>
            <person name="Villasante A."/>
            <person name="Walenz B."/>
            <person name="Wang J."/>
            <person name="Wasserman M."/>
            <person name="Watts T."/>
            <person name="Wilson D."/>
            <person name="Wilson R.K."/>
            <person name="Wing R.A."/>
            <person name="Wolfner M.F."/>
            <person name="Wong A."/>
            <person name="Wong G.K."/>
            <person name="Wu C.I."/>
            <person name="Wu G."/>
            <person name="Yamamoto D."/>
            <person name="Yang H.P."/>
            <person name="Yang S.P."/>
            <person name="Yorke J.A."/>
            <person name="Yoshida K."/>
            <person name="Zdobnov E."/>
            <person name="Zhang P."/>
            <person name="Zhang Y."/>
            <person name="Zimin A.V."/>
            <person name="Baldwin J."/>
            <person name="Abdouelleil A."/>
            <person name="Abdulkadir J."/>
            <person name="Abebe A."/>
            <person name="Abera B."/>
            <person name="Abreu J."/>
            <person name="Acer S.C."/>
            <person name="Aftuck L."/>
            <person name="Alexander A."/>
            <person name="An P."/>
            <person name="Anderson E."/>
            <person name="Anderson S."/>
            <person name="Arachi H."/>
            <person name="Azer M."/>
            <person name="Bachantsang P."/>
            <person name="Barry A."/>
            <person name="Bayul T."/>
            <person name="Berlin A."/>
            <person name="Bessette D."/>
            <person name="Bloom T."/>
            <person name="Blye J."/>
            <person name="Boguslavskiy L."/>
            <person name="Bonnet C."/>
            <person name="Boukhgalter B."/>
            <person name="Bourzgui I."/>
            <person name="Brown A."/>
            <person name="Cahill P."/>
            <person name="Channer S."/>
            <person name="Cheshatsang Y."/>
            <person name="Chuda L."/>
            <person name="Citroen M."/>
            <person name="Collymore A."/>
            <person name="Cooke P."/>
            <person name="Costello M."/>
            <person name="D'Aco K."/>
            <person name="Daza R."/>
            <person name="De Haan G."/>
            <person name="DeGray S."/>
            <person name="DeMaso C."/>
            <person name="Dhargay N."/>
            <person name="Dooley K."/>
            <person name="Dooley E."/>
            <person name="Doricent M."/>
            <person name="Dorje P."/>
            <person name="Dorjee K."/>
            <person name="Dupes A."/>
            <person name="Elong R."/>
            <person name="Falk J."/>
            <person name="Farina A."/>
            <person name="Faro S."/>
            <person name="Ferguson D."/>
            <person name="Fisher S."/>
            <person name="Foley C.D."/>
            <person name="Franke A."/>
            <person name="Friedrich D."/>
            <person name="Gadbois L."/>
            <person name="Gearin G."/>
            <person name="Gearin C.R."/>
            <person name="Giannoukos G."/>
            <person name="Goode T."/>
            <person name="Graham J."/>
            <person name="Grandbois E."/>
            <person name="Grewal S."/>
            <person name="Gyaltsen K."/>
            <person name="Hafez N."/>
            <person name="Hagos B."/>
            <person name="Hall J."/>
            <person name="Henson C."/>
            <person name="Hollinger A."/>
            <person name="Honan T."/>
            <person name="Huard M.D."/>
            <person name="Hughes L."/>
            <person name="Hurhula B."/>
            <person name="Husby M.E."/>
            <person name="Kamat A."/>
            <person name="Kanga B."/>
            <person name="Kashin S."/>
            <person name="Khazanovich D."/>
            <person name="Kisner P."/>
            <person name="Lance K."/>
            <person name="Lara M."/>
            <person name="Lee W."/>
            <person name="Lennon N."/>
            <person name="Letendre F."/>
            <person name="LeVine R."/>
            <person name="Lipovsky A."/>
            <person name="Liu X."/>
            <person name="Liu J."/>
            <person name="Liu S."/>
            <person name="Lokyitsang T."/>
            <person name="Lokyitsang Y."/>
            <person name="Lubonja R."/>
            <person name="Lui A."/>
            <person name="MacDonald P."/>
            <person name="Magnisalis V."/>
            <person name="Maru K."/>
            <person name="Matthews C."/>
            <person name="McCusker W."/>
            <person name="McDonough S."/>
            <person name="Mehta T."/>
            <person name="Meldrim J."/>
            <person name="Meneus L."/>
            <person name="Mihai O."/>
            <person name="Mihalev A."/>
            <person name="Mihova T."/>
            <person name="Mittelman R."/>
            <person name="Mlenga V."/>
            <person name="Montmayeur A."/>
            <person name="Mulrain L."/>
            <person name="Navidi A."/>
            <person name="Naylor J."/>
            <person name="Negash T."/>
            <person name="Nguyen T."/>
            <person name="Nguyen N."/>
            <person name="Nicol R."/>
            <person name="Norbu C."/>
            <person name="Norbu N."/>
            <person name="Novod N."/>
            <person name="O'Neill B."/>
            <person name="Osman S."/>
            <person name="Markiewicz E."/>
            <person name="Oyono O.L."/>
            <person name="Patti C."/>
            <person name="Phunkhang P."/>
            <person name="Pierre F."/>
            <person name="Priest M."/>
            <person name="Raghuraman S."/>
            <person name="Rege F."/>
            <person name="Reyes R."/>
            <person name="Rise C."/>
            <person name="Rogov P."/>
            <person name="Ross K."/>
            <person name="Ryan E."/>
            <person name="Settipalli S."/>
            <person name="Shea T."/>
            <person name="Sherpa N."/>
            <person name="Shi L."/>
            <person name="Shih D."/>
            <person name="Sparrow T."/>
            <person name="Spaulding J."/>
            <person name="Stalker J."/>
            <person name="Stange-Thomann N."/>
            <person name="Stavropoulos S."/>
            <person name="Stone C."/>
            <person name="Strader C."/>
            <person name="Tesfaye S."/>
            <person name="Thomson T."/>
            <person name="Thoulutsang Y."/>
            <person name="Thoulutsang D."/>
            <person name="Topham K."/>
            <person name="Topping I."/>
            <person name="Tsamla T."/>
            <person name="Vassiliev H."/>
            <person name="Vo A."/>
            <person name="Wangchuk T."/>
            <person name="Wangdi T."/>
            <person name="Weiand M."/>
            <person name="Wilkinson J."/>
            <person name="Wilson A."/>
            <person name="Yadav S."/>
            <person name="Young G."/>
            <person name="Yu Q."/>
            <person name="Zembek L."/>
            <person name="Zhong D."/>
            <person name="Zimmer A."/>
            <person name="Zwirko Z."/>
            <person name="Jaffe D.B."/>
            <person name="Alvarez P."/>
            <person name="Brockman W."/>
            <person name="Butler J."/>
            <person name="Chin C."/>
            <person name="Gnerre S."/>
            <person name="Grabherr M."/>
            <person name="Kleber M."/>
            <person name="Mauceli E."/>
            <person name="MacCallum I."/>
        </authorList>
    </citation>
    <scope>NUCLEOTIDE SEQUENCE [LARGE SCALE GENOMIC DNA]</scope>
    <source>
        <strain evidence="12">white501</strain>
    </source>
</reference>
<feature type="region of interest" description="Disordered" evidence="8">
    <location>
        <begin position="1"/>
        <end position="42"/>
    </location>
</feature>
<dbReference type="Bgee" id="FBgn0188707">
    <property type="expression patterns" value="Expressed in embryo and 3 other cell types or tissues"/>
</dbReference>
<comment type="subunit">
    <text evidence="3">The RNase H2 complex is a heterotrimer composed of the catalytic subunit RNASEH2A and the non-catalytic subunits RNASEH2B and RNASEH2C.</text>
</comment>
<dbReference type="PhylomeDB" id="B4R4E0"/>
<evidence type="ECO:0000256" key="4">
    <source>
        <dbReference type="ARBA" id="ARBA00019062"/>
    </source>
</evidence>
<dbReference type="EMBL" id="CM000366">
    <property type="protein sequence ID" value="EDX17842.1"/>
    <property type="molecule type" value="Genomic_DNA"/>
</dbReference>
<dbReference type="Pfam" id="PF17745">
    <property type="entry name" value="Ydr279_N"/>
    <property type="match status" value="1"/>
</dbReference>
<evidence type="ECO:0000256" key="7">
    <source>
        <dbReference type="ARBA" id="ARBA00033464"/>
    </source>
</evidence>
<keyword evidence="12" id="KW-1185">Reference proteome</keyword>
<dbReference type="AlphaFoldDB" id="B4R4E0"/>
<comment type="similarity">
    <text evidence="2">Belongs to the RNase H2 subunit B family.</text>
</comment>
<name>B4R4E0_DROSI</name>